<dbReference type="SUPFAM" id="SSF52540">
    <property type="entry name" value="P-loop containing nucleoside triphosphate hydrolases"/>
    <property type="match status" value="1"/>
</dbReference>
<evidence type="ECO:0000313" key="3">
    <source>
        <dbReference type="Proteomes" id="UP000694551"/>
    </source>
</evidence>
<proteinExistence type="predicted"/>
<feature type="region of interest" description="Disordered" evidence="1">
    <location>
        <begin position="1"/>
        <end position="41"/>
    </location>
</feature>
<evidence type="ECO:0000313" key="2">
    <source>
        <dbReference type="Ensembl" id="ENSSOCP00000018524.1"/>
    </source>
</evidence>
<dbReference type="Proteomes" id="UP000694551">
    <property type="component" value="Unplaced"/>
</dbReference>
<reference evidence="2" key="1">
    <citation type="submission" date="2025-08" db="UniProtKB">
        <authorList>
            <consortium name="Ensembl"/>
        </authorList>
    </citation>
    <scope>IDENTIFICATION</scope>
</reference>
<keyword evidence="3" id="KW-1185">Reference proteome</keyword>
<protein>
    <submittedName>
        <fullName evidence="2">Nucleotide binding protein like</fullName>
    </submittedName>
</protein>
<sequence>MRRCRGWRWTARPAAEGPQGAEEPSRPSSPDRTAKRDLLREPGPVLEPLARLGGAGCGGRLPGAACAPPRLGLHCQRQLLGLKDEALRDRRARILSRGLPKQKPIEGVKQVVVLASGKGGVGKSTTAGKVIFNCLLCMFCNDTLYTILYIGYTFLYKDMQNNQHLHFLMRYLLIDGYNS</sequence>
<reference evidence="2" key="2">
    <citation type="submission" date="2025-09" db="UniProtKB">
        <authorList>
            <consortium name="Ensembl"/>
        </authorList>
    </citation>
    <scope>IDENTIFICATION</scope>
</reference>
<accession>A0A8D0FSS1</accession>
<dbReference type="InterPro" id="IPR027417">
    <property type="entry name" value="P-loop_NTPase"/>
</dbReference>
<organism evidence="2 3">
    <name type="scientific">Strix occidentalis caurina</name>
    <name type="common">northern spotted owl</name>
    <dbReference type="NCBI Taxonomy" id="311401"/>
    <lineage>
        <taxon>Eukaryota</taxon>
        <taxon>Metazoa</taxon>
        <taxon>Chordata</taxon>
        <taxon>Craniata</taxon>
        <taxon>Vertebrata</taxon>
        <taxon>Euteleostomi</taxon>
        <taxon>Archelosauria</taxon>
        <taxon>Archosauria</taxon>
        <taxon>Dinosauria</taxon>
        <taxon>Saurischia</taxon>
        <taxon>Theropoda</taxon>
        <taxon>Coelurosauria</taxon>
        <taxon>Aves</taxon>
        <taxon>Neognathae</taxon>
        <taxon>Neoaves</taxon>
        <taxon>Telluraves</taxon>
        <taxon>Strigiformes</taxon>
        <taxon>Strigidae</taxon>
        <taxon>Strix</taxon>
    </lineage>
</organism>
<evidence type="ECO:0000256" key="1">
    <source>
        <dbReference type="SAM" id="MobiDB-lite"/>
    </source>
</evidence>
<name>A0A8D0FSS1_STROC</name>
<dbReference type="Ensembl" id="ENSSOCT00000018997.1">
    <property type="protein sequence ID" value="ENSSOCP00000018524.1"/>
    <property type="gene ID" value="ENSSOCG00000013776.1"/>
</dbReference>
<dbReference type="Gene3D" id="3.40.50.300">
    <property type="entry name" value="P-loop containing nucleotide triphosphate hydrolases"/>
    <property type="match status" value="1"/>
</dbReference>
<dbReference type="AlphaFoldDB" id="A0A8D0FSS1"/>